<feature type="signal peptide" evidence="1">
    <location>
        <begin position="1"/>
        <end position="21"/>
    </location>
</feature>
<dbReference type="SUPFAM" id="SSF53850">
    <property type="entry name" value="Periplasmic binding protein-like II"/>
    <property type="match status" value="1"/>
</dbReference>
<organism evidence="2 3">
    <name type="scientific">Pseudomonas kilonensis</name>
    <dbReference type="NCBI Taxonomy" id="132476"/>
    <lineage>
        <taxon>Bacteria</taxon>
        <taxon>Pseudomonadati</taxon>
        <taxon>Pseudomonadota</taxon>
        <taxon>Gammaproteobacteria</taxon>
        <taxon>Pseudomonadales</taxon>
        <taxon>Pseudomonadaceae</taxon>
        <taxon>Pseudomonas</taxon>
    </lineage>
</organism>
<dbReference type="EMBL" id="JZXC01000044">
    <property type="protein sequence ID" value="KKA04291.1"/>
    <property type="molecule type" value="Genomic_DNA"/>
</dbReference>
<name>A0A0F4XEY3_9PSED</name>
<protein>
    <submittedName>
        <fullName evidence="2">ABC-type phosphate transport system, periplasmic component</fullName>
    </submittedName>
</protein>
<keyword evidence="1" id="KW-0732">Signal</keyword>
<sequence>MGFVRLIGFAVAGLAMCAASAAVKADVVVIVATSSPVKALARNQVADIFLGKTSRFPGGGQATPIDLTEDSATRDEFYTTFTGKSASQLKAHWSKIIFTGRGQPPQAVSSSAEVKKRVAENPDTIGYIDARELDGSVRALPLDPQ</sequence>
<dbReference type="Proteomes" id="UP000033662">
    <property type="component" value="Unassembled WGS sequence"/>
</dbReference>
<feature type="chain" id="PRO_5002481011" evidence="1">
    <location>
        <begin position="22"/>
        <end position="145"/>
    </location>
</feature>
<evidence type="ECO:0000313" key="2">
    <source>
        <dbReference type="EMBL" id="KKA04291.1"/>
    </source>
</evidence>
<accession>A0A0F4XEY3</accession>
<dbReference type="Gene3D" id="3.40.190.10">
    <property type="entry name" value="Periplasmic binding protein-like II"/>
    <property type="match status" value="1"/>
</dbReference>
<dbReference type="PATRIC" id="fig|132476.4.peg.5183"/>
<reference evidence="2 3" key="1">
    <citation type="submission" date="2015-03" db="EMBL/GenBank/DDBJ databases">
        <title>Pseudomonas fluorescens 1855-344 Genome sequencing and assembly.</title>
        <authorList>
            <person name="Eng W.W.H."/>
            <person name="Gan H.M."/>
            <person name="Savka M.A."/>
        </authorList>
    </citation>
    <scope>NUCLEOTIDE SEQUENCE [LARGE SCALE GENOMIC DNA]</scope>
    <source>
        <strain evidence="2 3">1855-344</strain>
    </source>
</reference>
<proteinExistence type="predicted"/>
<evidence type="ECO:0000256" key="1">
    <source>
        <dbReference type="SAM" id="SignalP"/>
    </source>
</evidence>
<evidence type="ECO:0000313" key="3">
    <source>
        <dbReference type="Proteomes" id="UP000033662"/>
    </source>
</evidence>
<gene>
    <name evidence="2" type="ORF">VP02_28800</name>
</gene>
<dbReference type="AlphaFoldDB" id="A0A0F4XEY3"/>
<dbReference type="OrthoDB" id="5368544at2"/>
<comment type="caution">
    <text evidence="2">The sequence shown here is derived from an EMBL/GenBank/DDBJ whole genome shotgun (WGS) entry which is preliminary data.</text>
</comment>